<dbReference type="Gene3D" id="1.10.3720.10">
    <property type="entry name" value="MetI-like"/>
    <property type="match status" value="1"/>
</dbReference>
<dbReference type="STRING" id="721133.SAMN05216176_105262"/>
<evidence type="ECO:0000256" key="1">
    <source>
        <dbReference type="ARBA" id="ARBA00004651"/>
    </source>
</evidence>
<dbReference type="InterPro" id="IPR000515">
    <property type="entry name" value="MetI-like"/>
</dbReference>
<dbReference type="SUPFAM" id="SSF161098">
    <property type="entry name" value="MetI-like"/>
    <property type="match status" value="1"/>
</dbReference>
<protein>
    <submittedName>
        <fullName evidence="7">Nopaline transport system permease protein NocQ</fullName>
    </submittedName>
</protein>
<evidence type="ECO:0000256" key="4">
    <source>
        <dbReference type="ARBA" id="ARBA00023136"/>
    </source>
</evidence>
<evidence type="ECO:0000256" key="3">
    <source>
        <dbReference type="ARBA" id="ARBA00022989"/>
    </source>
</evidence>
<dbReference type="Proteomes" id="UP000007374">
    <property type="component" value="Unassembled WGS sequence"/>
</dbReference>
<evidence type="ECO:0000313" key="7">
    <source>
        <dbReference type="EMBL" id="EKF43227.1"/>
    </source>
</evidence>
<evidence type="ECO:0000313" key="8">
    <source>
        <dbReference type="Proteomes" id="UP000007374"/>
    </source>
</evidence>
<dbReference type="AlphaFoldDB" id="K2PQA4"/>
<keyword evidence="4 5" id="KW-0472">Membrane</keyword>
<dbReference type="GO" id="GO:0005886">
    <property type="term" value="C:plasma membrane"/>
    <property type="evidence" value="ECO:0007669"/>
    <property type="project" value="UniProtKB-SubCell"/>
</dbReference>
<sequence>MSLYTYVFRSLPDILLLILIFYTLDGAIQALLHLVPGMSGVRLSAYVPAVISTSIVLGAYATELFRAGWADIPQGQHEAGRSLGFTTLQSLVLIILPQVYRKIIPHLGSLCLISLKETALLSIIGIPDIVRTASIGARSTGAPFVFYGIAIAIFVIFAILCSRIFAHLEQRVRQDRAGAR</sequence>
<dbReference type="PANTHER" id="PTHR30133:SF2">
    <property type="entry name" value="ARGININE ABC TRANSPORTER PERMEASE PROTEIN ARTQ"/>
    <property type="match status" value="1"/>
</dbReference>
<keyword evidence="5" id="KW-0813">Transport</keyword>
<dbReference type="CDD" id="cd06261">
    <property type="entry name" value="TM_PBP2"/>
    <property type="match status" value="1"/>
</dbReference>
<dbReference type="GO" id="GO:0055085">
    <property type="term" value="P:transmembrane transport"/>
    <property type="evidence" value="ECO:0007669"/>
    <property type="project" value="InterPro"/>
</dbReference>
<dbReference type="PANTHER" id="PTHR30133">
    <property type="entry name" value="CATIONIC AMINO ACID TRANSPORTER, MEMBRANE COMPONENT"/>
    <property type="match status" value="1"/>
</dbReference>
<dbReference type="eggNOG" id="COG4215">
    <property type="taxonomic scope" value="Bacteria"/>
</dbReference>
<dbReference type="EMBL" id="AMSI01000004">
    <property type="protein sequence ID" value="EKF43227.1"/>
    <property type="molecule type" value="Genomic_DNA"/>
</dbReference>
<reference evidence="7 8" key="1">
    <citation type="journal article" date="2012" name="J. Bacteriol.">
        <title>Genome Sequence of Nitratireductor indicus Type Strain C115.</title>
        <authorList>
            <person name="Lai Q."/>
            <person name="Li G."/>
            <person name="Yu Z."/>
            <person name="Shao Z."/>
        </authorList>
    </citation>
    <scope>NUCLEOTIDE SEQUENCE [LARGE SCALE GENOMIC DNA]</scope>
    <source>
        <strain evidence="7 8">C115</strain>
    </source>
</reference>
<organism evidence="7 8">
    <name type="scientific">Nitratireductor indicus C115</name>
    <dbReference type="NCBI Taxonomy" id="1231190"/>
    <lineage>
        <taxon>Bacteria</taxon>
        <taxon>Pseudomonadati</taxon>
        <taxon>Pseudomonadota</taxon>
        <taxon>Alphaproteobacteria</taxon>
        <taxon>Hyphomicrobiales</taxon>
        <taxon>Phyllobacteriaceae</taxon>
        <taxon>Nitratireductor</taxon>
    </lineage>
</organism>
<comment type="subcellular location">
    <subcellularLocation>
        <location evidence="1 5">Cell membrane</location>
        <topology evidence="1 5">Multi-pass membrane protein</topology>
    </subcellularLocation>
</comment>
<dbReference type="Pfam" id="PF00528">
    <property type="entry name" value="BPD_transp_1"/>
    <property type="match status" value="1"/>
</dbReference>
<comment type="caution">
    <text evidence="7">The sequence shown here is derived from an EMBL/GenBank/DDBJ whole genome shotgun (WGS) entry which is preliminary data.</text>
</comment>
<dbReference type="PATRIC" id="fig|1231190.3.peg.1640"/>
<feature type="transmembrane region" description="Helical" evidence="5">
    <location>
        <begin position="14"/>
        <end position="36"/>
    </location>
</feature>
<feature type="domain" description="ABC transmembrane type-1" evidence="6">
    <location>
        <begin position="1"/>
        <end position="166"/>
    </location>
</feature>
<keyword evidence="3 5" id="KW-1133">Transmembrane helix</keyword>
<evidence type="ECO:0000259" key="6">
    <source>
        <dbReference type="PROSITE" id="PS50928"/>
    </source>
</evidence>
<feature type="transmembrane region" description="Helical" evidence="5">
    <location>
        <begin position="43"/>
        <end position="62"/>
    </location>
</feature>
<evidence type="ECO:0000256" key="2">
    <source>
        <dbReference type="ARBA" id="ARBA00022692"/>
    </source>
</evidence>
<accession>K2PQA4</accession>
<dbReference type="InterPro" id="IPR051613">
    <property type="entry name" value="ABC_transp_permease_HisMQ"/>
</dbReference>
<dbReference type="PROSITE" id="PS50928">
    <property type="entry name" value="ABC_TM1"/>
    <property type="match status" value="1"/>
</dbReference>
<keyword evidence="8" id="KW-1185">Reference proteome</keyword>
<dbReference type="InterPro" id="IPR035906">
    <property type="entry name" value="MetI-like_sf"/>
</dbReference>
<feature type="transmembrane region" description="Helical" evidence="5">
    <location>
        <begin position="146"/>
        <end position="166"/>
    </location>
</feature>
<keyword evidence="2 5" id="KW-0812">Transmembrane</keyword>
<evidence type="ECO:0000256" key="5">
    <source>
        <dbReference type="RuleBase" id="RU363032"/>
    </source>
</evidence>
<comment type="similarity">
    <text evidence="5">Belongs to the binding-protein-dependent transport system permease family.</text>
</comment>
<gene>
    <name evidence="7" type="ORF">NA8A_07819</name>
</gene>
<proteinExistence type="inferred from homology"/>
<name>K2PQA4_9HYPH</name>